<evidence type="ECO:0000313" key="1">
    <source>
        <dbReference type="EMBL" id="KNC46216.1"/>
    </source>
</evidence>
<name>A0A0L0D1Y6_THETB</name>
<evidence type="ECO:0000313" key="2">
    <source>
        <dbReference type="Proteomes" id="UP000054408"/>
    </source>
</evidence>
<protein>
    <submittedName>
        <fullName evidence="1">Uncharacterized protein</fullName>
    </submittedName>
</protein>
<gene>
    <name evidence="1" type="ORF">AMSG_02667</name>
</gene>
<dbReference type="AlphaFoldDB" id="A0A0L0D1Y6"/>
<proteinExistence type="predicted"/>
<dbReference type="RefSeq" id="XP_013760513.1">
    <property type="nucleotide sequence ID" value="XM_013905059.1"/>
</dbReference>
<keyword evidence="2" id="KW-1185">Reference proteome</keyword>
<organism evidence="1 2">
    <name type="scientific">Thecamonas trahens ATCC 50062</name>
    <dbReference type="NCBI Taxonomy" id="461836"/>
    <lineage>
        <taxon>Eukaryota</taxon>
        <taxon>Apusozoa</taxon>
        <taxon>Apusomonadida</taxon>
        <taxon>Apusomonadidae</taxon>
        <taxon>Thecamonas</taxon>
    </lineage>
</organism>
<accession>A0A0L0D1Y6</accession>
<dbReference type="EMBL" id="GL349442">
    <property type="protein sequence ID" value="KNC46216.1"/>
    <property type="molecule type" value="Genomic_DNA"/>
</dbReference>
<reference evidence="1 2" key="1">
    <citation type="submission" date="2010-05" db="EMBL/GenBank/DDBJ databases">
        <title>The Genome Sequence of Thecamonas trahens ATCC 50062.</title>
        <authorList>
            <consortium name="The Broad Institute Genome Sequencing Platform"/>
            <person name="Russ C."/>
            <person name="Cuomo C."/>
            <person name="Shea T."/>
            <person name="Young S.K."/>
            <person name="Zeng Q."/>
            <person name="Koehrsen M."/>
            <person name="Haas B."/>
            <person name="Borodovsky M."/>
            <person name="Guigo R."/>
            <person name="Alvarado L."/>
            <person name="Berlin A."/>
            <person name="Bochicchio J."/>
            <person name="Borenstein D."/>
            <person name="Chapman S."/>
            <person name="Chen Z."/>
            <person name="Freedman E."/>
            <person name="Gellesch M."/>
            <person name="Goldberg J."/>
            <person name="Griggs A."/>
            <person name="Gujja S."/>
            <person name="Heilman E."/>
            <person name="Heiman D."/>
            <person name="Hepburn T."/>
            <person name="Howarth C."/>
            <person name="Jen D."/>
            <person name="Larson L."/>
            <person name="Mehta T."/>
            <person name="Park D."/>
            <person name="Pearson M."/>
            <person name="Roberts A."/>
            <person name="Saif S."/>
            <person name="Shenoy N."/>
            <person name="Sisk P."/>
            <person name="Stolte C."/>
            <person name="Sykes S."/>
            <person name="Thomson T."/>
            <person name="Walk T."/>
            <person name="White J."/>
            <person name="Yandava C."/>
            <person name="Burger G."/>
            <person name="Gray M.W."/>
            <person name="Holland P.W.H."/>
            <person name="King N."/>
            <person name="Lang F.B.F."/>
            <person name="Roger A.J."/>
            <person name="Ruiz-Trillo I."/>
            <person name="Lander E."/>
            <person name="Nusbaum C."/>
        </authorList>
    </citation>
    <scope>NUCLEOTIDE SEQUENCE [LARGE SCALE GENOMIC DNA]</scope>
    <source>
        <strain evidence="1 2">ATCC 50062</strain>
    </source>
</reference>
<dbReference type="SUPFAM" id="SSF56784">
    <property type="entry name" value="HAD-like"/>
    <property type="match status" value="1"/>
</dbReference>
<dbReference type="InterPro" id="IPR036412">
    <property type="entry name" value="HAD-like_sf"/>
</dbReference>
<sequence>MENVSHVIIDKTGTLTSARNEDEPLRSARRAASALRSGACGSCPSVVVCETGDGWASTMDAGHALGLWDGHDPSWIRWTSDDLLDADAADHAVAEATHCRAEADGRMLLALDASIFDVLALRAARKSRRRFVRLLKPDASLGSPIVVCFNMLPRHKEHLVALIKRFDPDAFVAAFVADPTYGATLAEAADLAVAVDPHLTQPKIPRPPGFDDTLGVSAAVVIPSLAGLPRLVG</sequence>
<dbReference type="GeneID" id="25562326"/>
<dbReference type="Proteomes" id="UP000054408">
    <property type="component" value="Unassembled WGS sequence"/>
</dbReference>